<dbReference type="SUPFAM" id="SSF109854">
    <property type="entry name" value="DinB/YfiT-like putative metalloenzymes"/>
    <property type="match status" value="1"/>
</dbReference>
<proteinExistence type="predicted"/>
<sequence>MARLGPDAPTGCAGWTTADLAAHLVIREYRPDAGPGILFRPLSGYTERVRLAVKDSTPFPQMLDRIREGPPKASLWRLPGMDKAGNSVEYFVHHEDVRRAQPDWRPRSLPPDAEERLWRRLKMARFVLRKVQVEVTLVRPDGKTIRVSKGAGQARVHGPVGELMLWALGRGEVAQVRFTGAADAVRALADARWSL</sequence>
<evidence type="ECO:0000313" key="2">
    <source>
        <dbReference type="Proteomes" id="UP000805614"/>
    </source>
</evidence>
<dbReference type="InterPro" id="IPR017519">
    <property type="entry name" value="CHP03085"/>
</dbReference>
<keyword evidence="2" id="KW-1185">Reference proteome</keyword>
<protein>
    <submittedName>
        <fullName evidence="1">TIGR03085 family protein</fullName>
    </submittedName>
</protein>
<dbReference type="InterPro" id="IPR017517">
    <property type="entry name" value="Maleyloyr_isom"/>
</dbReference>
<dbReference type="InterPro" id="IPR034660">
    <property type="entry name" value="DinB/YfiT-like"/>
</dbReference>
<reference evidence="1 2" key="1">
    <citation type="submission" date="2020-06" db="EMBL/GenBank/DDBJ databases">
        <title>Actinomadura xiongansis sp. nov., isolated from soil of Baiyangdian.</title>
        <authorList>
            <person name="Zhang X."/>
        </authorList>
    </citation>
    <scope>NUCLEOTIDE SEQUENCE [LARGE SCALE GENOMIC DNA]</scope>
    <source>
        <strain evidence="1 2">HBUM206468</strain>
    </source>
</reference>
<dbReference type="NCBIfam" id="TIGR03085">
    <property type="entry name" value="TIGR03085 family metal-binding protein"/>
    <property type="match status" value="1"/>
</dbReference>
<gene>
    <name evidence="1" type="ORF">HKK74_27495</name>
</gene>
<dbReference type="Proteomes" id="UP000805614">
    <property type="component" value="Unassembled WGS sequence"/>
</dbReference>
<dbReference type="NCBIfam" id="TIGR03083">
    <property type="entry name" value="maleylpyruvate isomerase family mycothiol-dependent enzyme"/>
    <property type="match status" value="1"/>
</dbReference>
<comment type="caution">
    <text evidence="1">The sequence shown here is derived from an EMBL/GenBank/DDBJ whole genome shotgun (WGS) entry which is preliminary data.</text>
</comment>
<evidence type="ECO:0000313" key="1">
    <source>
        <dbReference type="EMBL" id="MBC6469212.1"/>
    </source>
</evidence>
<dbReference type="EMBL" id="JABVEC010000024">
    <property type="protein sequence ID" value="MBC6469212.1"/>
    <property type="molecule type" value="Genomic_DNA"/>
</dbReference>
<name>A0ABR7LXJ0_9ACTN</name>
<organism evidence="1 2">
    <name type="scientific">Actinomadura alba</name>
    <dbReference type="NCBI Taxonomy" id="406431"/>
    <lineage>
        <taxon>Bacteria</taxon>
        <taxon>Bacillati</taxon>
        <taxon>Actinomycetota</taxon>
        <taxon>Actinomycetes</taxon>
        <taxon>Streptosporangiales</taxon>
        <taxon>Thermomonosporaceae</taxon>
        <taxon>Actinomadura</taxon>
    </lineage>
</organism>
<accession>A0ABR7LXJ0</accession>